<dbReference type="PANTHER" id="PTHR15020:SF50">
    <property type="entry name" value="UPF0659 PROTEIN YMR090W"/>
    <property type="match status" value="1"/>
</dbReference>
<organism evidence="2 3">
    <name type="scientific">Microbacterium binotii</name>
    <dbReference type="NCBI Taxonomy" id="462710"/>
    <lineage>
        <taxon>Bacteria</taxon>
        <taxon>Bacillati</taxon>
        <taxon>Actinomycetota</taxon>
        <taxon>Actinomycetes</taxon>
        <taxon>Micrococcales</taxon>
        <taxon>Microbacteriaceae</taxon>
        <taxon>Microbacterium</taxon>
    </lineage>
</organism>
<dbReference type="Pfam" id="PF13460">
    <property type="entry name" value="NAD_binding_10"/>
    <property type="match status" value="1"/>
</dbReference>
<dbReference type="RefSeq" id="WP_344227815.1">
    <property type="nucleotide sequence ID" value="NZ_BAAARI010000009.1"/>
</dbReference>
<feature type="domain" description="NAD(P)-binding" evidence="1">
    <location>
        <begin position="8"/>
        <end position="192"/>
    </location>
</feature>
<keyword evidence="3" id="KW-1185">Reference proteome</keyword>
<proteinExistence type="predicted"/>
<gene>
    <name evidence="2" type="ORF">GCM10009862_12490</name>
</gene>
<dbReference type="EMBL" id="BAAARI010000009">
    <property type="protein sequence ID" value="GAA2574863.1"/>
    <property type="molecule type" value="Genomic_DNA"/>
</dbReference>
<dbReference type="InterPro" id="IPR036291">
    <property type="entry name" value="NAD(P)-bd_dom_sf"/>
</dbReference>
<dbReference type="Gene3D" id="3.40.50.720">
    <property type="entry name" value="NAD(P)-binding Rossmann-like Domain"/>
    <property type="match status" value="1"/>
</dbReference>
<accession>A0ABN3P9D0</accession>
<dbReference type="Proteomes" id="UP001500274">
    <property type="component" value="Unassembled WGS sequence"/>
</dbReference>
<dbReference type="InterPro" id="IPR016040">
    <property type="entry name" value="NAD(P)-bd_dom"/>
</dbReference>
<dbReference type="SUPFAM" id="SSF51735">
    <property type="entry name" value="NAD(P)-binding Rossmann-fold domains"/>
    <property type="match status" value="1"/>
</dbReference>
<sequence>MSRILIIGGHGKIALLLAPLLAARGDEVTSVVRNPDHADDVRASGASPLVLDVAAADTKSLSDAFAGYDAVVWSAGAGGGDATRTYAVDRDAAIRAMDAAEVAGTSRFVMVSWIGSSPDHGIDPSDSFFPYADAKLAADEHLRRSSLEWTVLGPGTLTSDEATGRITTEPTGRGEVSRADVAAVIAATLADPVTVRRTIRFGAGDTPIAEALSV</sequence>
<reference evidence="2 3" key="1">
    <citation type="journal article" date="2019" name="Int. J. Syst. Evol. Microbiol.">
        <title>The Global Catalogue of Microorganisms (GCM) 10K type strain sequencing project: providing services to taxonomists for standard genome sequencing and annotation.</title>
        <authorList>
            <consortium name="The Broad Institute Genomics Platform"/>
            <consortium name="The Broad Institute Genome Sequencing Center for Infectious Disease"/>
            <person name="Wu L."/>
            <person name="Ma J."/>
        </authorList>
    </citation>
    <scope>NUCLEOTIDE SEQUENCE [LARGE SCALE GENOMIC DNA]</scope>
    <source>
        <strain evidence="2 3">JCM 16365</strain>
    </source>
</reference>
<comment type="caution">
    <text evidence="2">The sequence shown here is derived from an EMBL/GenBank/DDBJ whole genome shotgun (WGS) entry which is preliminary data.</text>
</comment>
<name>A0ABN3P9D0_9MICO</name>
<evidence type="ECO:0000313" key="2">
    <source>
        <dbReference type="EMBL" id="GAA2574863.1"/>
    </source>
</evidence>
<dbReference type="CDD" id="cd05243">
    <property type="entry name" value="SDR_a5"/>
    <property type="match status" value="1"/>
</dbReference>
<evidence type="ECO:0000259" key="1">
    <source>
        <dbReference type="Pfam" id="PF13460"/>
    </source>
</evidence>
<protein>
    <submittedName>
        <fullName evidence="2">SDR family oxidoreductase</fullName>
    </submittedName>
</protein>
<dbReference type="PANTHER" id="PTHR15020">
    <property type="entry name" value="FLAVIN REDUCTASE-RELATED"/>
    <property type="match status" value="1"/>
</dbReference>
<evidence type="ECO:0000313" key="3">
    <source>
        <dbReference type="Proteomes" id="UP001500274"/>
    </source>
</evidence>